<evidence type="ECO:0000313" key="2">
    <source>
        <dbReference type="EMBL" id="TKB55527.1"/>
    </source>
</evidence>
<feature type="signal peptide" evidence="1">
    <location>
        <begin position="1"/>
        <end position="20"/>
    </location>
</feature>
<accession>A0A4U1BNJ4</accession>
<keyword evidence="1" id="KW-0732">Signal</keyword>
<evidence type="ECO:0000256" key="1">
    <source>
        <dbReference type="SAM" id="SignalP"/>
    </source>
</evidence>
<dbReference type="AlphaFoldDB" id="A0A4U1BNJ4"/>
<feature type="chain" id="PRO_5020608849" description="Porin" evidence="1">
    <location>
        <begin position="21"/>
        <end position="463"/>
    </location>
</feature>
<evidence type="ECO:0000313" key="3">
    <source>
        <dbReference type="Proteomes" id="UP000305675"/>
    </source>
</evidence>
<evidence type="ECO:0008006" key="4">
    <source>
        <dbReference type="Google" id="ProtNLM"/>
    </source>
</evidence>
<keyword evidence="3" id="KW-1185">Reference proteome</keyword>
<dbReference type="EMBL" id="SWCJ01000005">
    <property type="protein sequence ID" value="TKB55527.1"/>
    <property type="molecule type" value="Genomic_DNA"/>
</dbReference>
<comment type="caution">
    <text evidence="2">The sequence shown here is derived from an EMBL/GenBank/DDBJ whole genome shotgun (WGS) entry which is preliminary data.</text>
</comment>
<reference evidence="2 3" key="1">
    <citation type="submission" date="2019-04" db="EMBL/GenBank/DDBJ databases">
        <authorList>
            <person name="Hwang J.C."/>
        </authorList>
    </citation>
    <scope>NUCLEOTIDE SEQUENCE [LARGE SCALE GENOMIC DNA]</scope>
    <source>
        <strain evidence="2 3">IMCC35002</strain>
    </source>
</reference>
<dbReference type="RefSeq" id="WP_136863284.1">
    <property type="nucleotide sequence ID" value="NZ_SWCJ01000005.1"/>
</dbReference>
<name>A0A4U1BNJ4_9GAMM</name>
<organism evidence="2 3">
    <name type="scientific">Ferrimonas aestuarii</name>
    <dbReference type="NCBI Taxonomy" id="2569539"/>
    <lineage>
        <taxon>Bacteria</taxon>
        <taxon>Pseudomonadati</taxon>
        <taxon>Pseudomonadota</taxon>
        <taxon>Gammaproteobacteria</taxon>
        <taxon>Alteromonadales</taxon>
        <taxon>Ferrimonadaceae</taxon>
        <taxon>Ferrimonas</taxon>
    </lineage>
</organism>
<proteinExistence type="predicted"/>
<dbReference type="OrthoDB" id="9769143at2"/>
<gene>
    <name evidence="2" type="ORF">FCL42_10100</name>
</gene>
<sequence>MNAFLPLGLVLLTLPSIAMAESSPRLDKTANDGWAQTNPEDDWEQWEQEWSEPQTSPWRTITGFGELGGGSRLQSQPSLSNDHLGSSTLGMGRLRLEGGYDGESATISFRGELGYDWVTEDAISEFRELVVTSSISSSTALKLGRQVLTWGTGDYLFLNDLFPKDWQAFFAGEDDEYLKAPINAIKLNQRLGSAYLDLVYMPEFEADNALIGERFYFFSPNQGQLVAPNYRAEEPNDDAGALRLYGDWQGVELALYGYWGYTGQPVATTPQGEAVHSRLNAYGISALSPVGRGLVNMELSYHQSLGDNSPCNQNVCYPNLDNDNQEPPQGDVPEDKVLALIGYQQEISTGLTLSLQYYLEHIRHYQRYVDAQTHPEYASDQNRQLLTLRLGYLALQDRLSLNFFGFYSPTDEDFYLKPSISYRLSDQWQLSAGVNWMDGKQQHTFFGQLEENSNGWMRLRYYY</sequence>
<dbReference type="Proteomes" id="UP000305675">
    <property type="component" value="Unassembled WGS sequence"/>
</dbReference>
<protein>
    <recommendedName>
        <fullName evidence="4">Porin</fullName>
    </recommendedName>
</protein>